<keyword evidence="1" id="KW-1133">Transmembrane helix</keyword>
<proteinExistence type="predicted"/>
<keyword evidence="1" id="KW-0812">Transmembrane</keyword>
<dbReference type="EMBL" id="QDKL01000003">
    <property type="protein sequence ID" value="RZF20988.1"/>
    <property type="molecule type" value="Genomic_DNA"/>
</dbReference>
<gene>
    <name evidence="2" type="primary">nqrM</name>
    <name evidence="2" type="ORF">DAY19_13470</name>
</gene>
<sequence length="70" mass="7597">MDSNIKLFFVTFAVLAISITGMAVGVILSNRKLQGSCGGLGKIIGEDCMFCEKKEECKEHPEEAQDCLKA</sequence>
<evidence type="ECO:0000313" key="2">
    <source>
        <dbReference type="EMBL" id="RZF20988.1"/>
    </source>
</evidence>
<reference evidence="3" key="1">
    <citation type="journal article" date="2019" name="Int. J. Syst. Evol. Microbiol.">
        <title>Halobacteriovorax valvorus sp. nov., a novel prokaryotic predator isolated from coastal seawater of China.</title>
        <authorList>
            <person name="Chen M.-X."/>
        </authorList>
    </citation>
    <scope>NUCLEOTIDE SEQUENCE [LARGE SCALE GENOMIC DNA]</scope>
    <source>
        <strain evidence="3">BL9</strain>
    </source>
</reference>
<dbReference type="Pfam" id="PF04400">
    <property type="entry name" value="NqrM"/>
    <property type="match status" value="1"/>
</dbReference>
<protein>
    <submittedName>
        <fullName evidence="2">(Na+)-NQR maturation NqrM</fullName>
    </submittedName>
</protein>
<dbReference type="Proteomes" id="UP000443582">
    <property type="component" value="Unassembled WGS sequence"/>
</dbReference>
<dbReference type="RefSeq" id="WP_115363343.1">
    <property type="nucleotide sequence ID" value="NZ_QDKL01000003.1"/>
</dbReference>
<keyword evidence="1" id="KW-0472">Membrane</keyword>
<name>A0ABY0IFV7_9BACT</name>
<dbReference type="InterPro" id="IPR007495">
    <property type="entry name" value="NqrM"/>
</dbReference>
<feature type="transmembrane region" description="Helical" evidence="1">
    <location>
        <begin position="7"/>
        <end position="28"/>
    </location>
</feature>
<evidence type="ECO:0000256" key="1">
    <source>
        <dbReference type="SAM" id="Phobius"/>
    </source>
</evidence>
<comment type="caution">
    <text evidence="2">The sequence shown here is derived from an EMBL/GenBank/DDBJ whole genome shotgun (WGS) entry which is preliminary data.</text>
</comment>
<accession>A0ABY0IFV7</accession>
<keyword evidence="3" id="KW-1185">Reference proteome</keyword>
<evidence type="ECO:0000313" key="3">
    <source>
        <dbReference type="Proteomes" id="UP000443582"/>
    </source>
</evidence>
<organism evidence="2 3">
    <name type="scientific">Halobacteriovorax vibrionivorans</name>
    <dbReference type="NCBI Taxonomy" id="2152716"/>
    <lineage>
        <taxon>Bacteria</taxon>
        <taxon>Pseudomonadati</taxon>
        <taxon>Bdellovibrionota</taxon>
        <taxon>Bacteriovoracia</taxon>
        <taxon>Bacteriovoracales</taxon>
        <taxon>Halobacteriovoraceae</taxon>
        <taxon>Halobacteriovorax</taxon>
    </lineage>
</organism>